<keyword evidence="3" id="KW-1185">Reference proteome</keyword>
<feature type="region of interest" description="Disordered" evidence="1">
    <location>
        <begin position="94"/>
        <end position="254"/>
    </location>
</feature>
<organism evidence="2 3">
    <name type="scientific">Eimeria praecox</name>
    <dbReference type="NCBI Taxonomy" id="51316"/>
    <lineage>
        <taxon>Eukaryota</taxon>
        <taxon>Sar</taxon>
        <taxon>Alveolata</taxon>
        <taxon>Apicomplexa</taxon>
        <taxon>Conoidasida</taxon>
        <taxon>Coccidia</taxon>
        <taxon>Eucoccidiorida</taxon>
        <taxon>Eimeriorina</taxon>
        <taxon>Eimeriidae</taxon>
        <taxon>Eimeria</taxon>
    </lineage>
</organism>
<dbReference type="AlphaFoldDB" id="U6GSP6"/>
<feature type="compositionally biased region" description="Low complexity" evidence="1">
    <location>
        <begin position="116"/>
        <end position="147"/>
    </location>
</feature>
<evidence type="ECO:0000313" key="3">
    <source>
        <dbReference type="Proteomes" id="UP000018201"/>
    </source>
</evidence>
<sequence>MDQQTGGVPLGSPSGSPAGGRGSEEQKVLPPGEEVMVSDPVVTGEEEVGEEPQLPKEPCRGRPAPWGYKVRQMLQQLVALGTAASAALRSLRERGSAGLRGASSRPEVEETSPMDQAQMQSASISASAPDLPAANPNPSPSDSVDPATDSATDEYTLGLRGTSSKPEVEETSPVDQAQMQSASILASAPNLPAADPNPNPSDSVDPVTDSATDKDTLGIEQTSSLPTLASPLDVKQPGNPIPHPDEVAAGEKLV</sequence>
<dbReference type="EMBL" id="HG692099">
    <property type="protein sequence ID" value="CDI81604.1"/>
    <property type="molecule type" value="Genomic_DNA"/>
</dbReference>
<proteinExistence type="predicted"/>
<feature type="compositionally biased region" description="Low complexity" evidence="1">
    <location>
        <begin position="185"/>
        <end position="207"/>
    </location>
</feature>
<name>U6GSP6_9EIME</name>
<feature type="region of interest" description="Disordered" evidence="1">
    <location>
        <begin position="1"/>
        <end position="65"/>
    </location>
</feature>
<reference evidence="2" key="2">
    <citation type="submission" date="2013-10" db="EMBL/GenBank/DDBJ databases">
        <authorList>
            <person name="Aslett M."/>
        </authorList>
    </citation>
    <scope>NUCLEOTIDE SEQUENCE [LARGE SCALE GENOMIC DNA]</scope>
    <source>
        <strain evidence="2">Houghton</strain>
    </source>
</reference>
<gene>
    <name evidence="2" type="ORF">EPH_0009960</name>
</gene>
<evidence type="ECO:0000313" key="2">
    <source>
        <dbReference type="EMBL" id="CDI81604.1"/>
    </source>
</evidence>
<dbReference type="Proteomes" id="UP000018201">
    <property type="component" value="Unassembled WGS sequence"/>
</dbReference>
<protein>
    <submittedName>
        <fullName evidence="2">Uncharacterized protein</fullName>
    </submittedName>
</protein>
<accession>U6GSP6</accession>
<dbReference type="VEuPathDB" id="ToxoDB:EPH_0009960"/>
<feature type="compositionally biased region" description="Low complexity" evidence="1">
    <location>
        <begin position="1"/>
        <end position="16"/>
    </location>
</feature>
<evidence type="ECO:0000256" key="1">
    <source>
        <dbReference type="SAM" id="MobiDB-lite"/>
    </source>
</evidence>
<reference evidence="2" key="1">
    <citation type="submission" date="2013-10" db="EMBL/GenBank/DDBJ databases">
        <title>Genomic analysis of the causative agents of coccidiosis in chickens.</title>
        <authorList>
            <person name="Reid A.J."/>
            <person name="Blake D."/>
            <person name="Billington K."/>
            <person name="Browne H."/>
            <person name="Dunn M."/>
            <person name="Hung S."/>
            <person name="Kawahara F."/>
            <person name="Miranda-Saavedra D."/>
            <person name="Mourier T."/>
            <person name="Nagra H."/>
            <person name="Otto T.D."/>
            <person name="Rawlings N."/>
            <person name="Sanchez A."/>
            <person name="Sanders M."/>
            <person name="Subramaniam C."/>
            <person name="Tay Y."/>
            <person name="Dear P."/>
            <person name="Doerig C."/>
            <person name="Gruber A."/>
            <person name="Parkinson J."/>
            <person name="Shirley M."/>
            <person name="Wan K.L."/>
            <person name="Berriman M."/>
            <person name="Tomley F."/>
            <person name="Pain A."/>
        </authorList>
    </citation>
    <scope>NUCLEOTIDE SEQUENCE [LARGE SCALE GENOMIC DNA]</scope>
    <source>
        <strain evidence="2">Houghton</strain>
    </source>
</reference>
<dbReference type="OrthoDB" id="10666641at2759"/>
<feature type="compositionally biased region" description="Polar residues" evidence="1">
    <location>
        <begin position="173"/>
        <end position="184"/>
    </location>
</feature>